<name>A0A699QS24_TANCI</name>
<evidence type="ECO:0000313" key="2">
    <source>
        <dbReference type="EMBL" id="GFC75147.1"/>
    </source>
</evidence>
<gene>
    <name evidence="2" type="ORF">Tci_847117</name>
</gene>
<evidence type="ECO:0000256" key="1">
    <source>
        <dbReference type="SAM" id="MobiDB-lite"/>
    </source>
</evidence>
<feature type="compositionally biased region" description="Polar residues" evidence="1">
    <location>
        <begin position="20"/>
        <end position="29"/>
    </location>
</feature>
<feature type="region of interest" description="Disordered" evidence="1">
    <location>
        <begin position="1"/>
        <end position="30"/>
    </location>
</feature>
<dbReference type="EMBL" id="BKCJ011050396">
    <property type="protein sequence ID" value="GFC75147.1"/>
    <property type="molecule type" value="Genomic_DNA"/>
</dbReference>
<accession>A0A699QS24</accession>
<organism evidence="2">
    <name type="scientific">Tanacetum cinerariifolium</name>
    <name type="common">Dalmatian daisy</name>
    <name type="synonym">Chrysanthemum cinerariifolium</name>
    <dbReference type="NCBI Taxonomy" id="118510"/>
    <lineage>
        <taxon>Eukaryota</taxon>
        <taxon>Viridiplantae</taxon>
        <taxon>Streptophyta</taxon>
        <taxon>Embryophyta</taxon>
        <taxon>Tracheophyta</taxon>
        <taxon>Spermatophyta</taxon>
        <taxon>Magnoliopsida</taxon>
        <taxon>eudicotyledons</taxon>
        <taxon>Gunneridae</taxon>
        <taxon>Pentapetalae</taxon>
        <taxon>asterids</taxon>
        <taxon>campanulids</taxon>
        <taxon>Asterales</taxon>
        <taxon>Asteraceae</taxon>
        <taxon>Asteroideae</taxon>
        <taxon>Anthemideae</taxon>
        <taxon>Anthemidinae</taxon>
        <taxon>Tanacetum</taxon>
    </lineage>
</organism>
<feature type="non-terminal residue" evidence="2">
    <location>
        <position position="196"/>
    </location>
</feature>
<protein>
    <submittedName>
        <fullName evidence="2">Uncharacterized protein</fullName>
    </submittedName>
</protein>
<reference evidence="2" key="1">
    <citation type="journal article" date="2019" name="Sci. Rep.">
        <title>Draft genome of Tanacetum cinerariifolium, the natural source of mosquito coil.</title>
        <authorList>
            <person name="Yamashiro T."/>
            <person name="Shiraishi A."/>
            <person name="Satake H."/>
            <person name="Nakayama K."/>
        </authorList>
    </citation>
    <scope>NUCLEOTIDE SEQUENCE</scope>
</reference>
<proteinExistence type="predicted"/>
<sequence>MNKMTGKGDASVSLPRTPVKGSQNPNSEVDYTRVSEVPIIDHMDALHSEGSSWLINKTNVETLFWVKFTSQSDIEVFSMSIKEGKYADILSTMSSADIDAAVNAIETIGKKFQYDVAATFEVPLSTVGDIHKLINDIEAGKHDELLSEMTNDDHMETLDALGSICSSIQANRNNAYVIPCKVLHVDDSINLNVDES</sequence>
<dbReference type="AlphaFoldDB" id="A0A699QS24"/>
<comment type="caution">
    <text evidence="2">The sequence shown here is derived from an EMBL/GenBank/DDBJ whole genome shotgun (WGS) entry which is preliminary data.</text>
</comment>